<gene>
    <name evidence="1" type="ORF">TBRA_LOCUS2213</name>
</gene>
<organism evidence="1 2">
    <name type="scientific">Trichogramma brassicae</name>
    <dbReference type="NCBI Taxonomy" id="86971"/>
    <lineage>
        <taxon>Eukaryota</taxon>
        <taxon>Metazoa</taxon>
        <taxon>Ecdysozoa</taxon>
        <taxon>Arthropoda</taxon>
        <taxon>Hexapoda</taxon>
        <taxon>Insecta</taxon>
        <taxon>Pterygota</taxon>
        <taxon>Neoptera</taxon>
        <taxon>Endopterygota</taxon>
        <taxon>Hymenoptera</taxon>
        <taxon>Apocrita</taxon>
        <taxon>Proctotrupomorpha</taxon>
        <taxon>Chalcidoidea</taxon>
        <taxon>Trichogrammatidae</taxon>
        <taxon>Trichogramma</taxon>
    </lineage>
</organism>
<sequence length="112" mass="12392">CVCGGDPRFSIGSAACHWSDQALCPQRRCATSGCSGYRGAQRREFAAERRAVGDNVSVRPSSRLASLHPIFVEGIFAGWRTFEAFPARFRRGAPDHLAERLTHYRSAHQRGT</sequence>
<keyword evidence="2" id="KW-1185">Reference proteome</keyword>
<evidence type="ECO:0000313" key="2">
    <source>
        <dbReference type="Proteomes" id="UP000479190"/>
    </source>
</evidence>
<accession>A0A6H5HZD4</accession>
<reference evidence="1 2" key="1">
    <citation type="submission" date="2020-02" db="EMBL/GenBank/DDBJ databases">
        <authorList>
            <person name="Ferguson B K."/>
        </authorList>
    </citation>
    <scope>NUCLEOTIDE SEQUENCE [LARGE SCALE GENOMIC DNA]</scope>
</reference>
<dbReference type="AlphaFoldDB" id="A0A6H5HZD4"/>
<dbReference type="Proteomes" id="UP000479190">
    <property type="component" value="Unassembled WGS sequence"/>
</dbReference>
<name>A0A6H5HZD4_9HYME</name>
<evidence type="ECO:0000313" key="1">
    <source>
        <dbReference type="EMBL" id="CAB0030206.1"/>
    </source>
</evidence>
<feature type="non-terminal residue" evidence="1">
    <location>
        <position position="1"/>
    </location>
</feature>
<dbReference type="EMBL" id="CADCXV010000446">
    <property type="protein sequence ID" value="CAB0030206.1"/>
    <property type="molecule type" value="Genomic_DNA"/>
</dbReference>
<proteinExistence type="predicted"/>
<protein>
    <submittedName>
        <fullName evidence="1">Uncharacterized protein</fullName>
    </submittedName>
</protein>